<dbReference type="PANTHER" id="PTHR13269:SF6">
    <property type="entry name" value="NUCLEOPORIN NDC1"/>
    <property type="match status" value="1"/>
</dbReference>
<dbReference type="Proteomes" id="UP000274504">
    <property type="component" value="Unassembled WGS sequence"/>
</dbReference>
<organism evidence="16">
    <name type="scientific">Hymenolepis diminuta</name>
    <name type="common">Rat tapeworm</name>
    <dbReference type="NCBI Taxonomy" id="6216"/>
    <lineage>
        <taxon>Eukaryota</taxon>
        <taxon>Metazoa</taxon>
        <taxon>Spiralia</taxon>
        <taxon>Lophotrochozoa</taxon>
        <taxon>Platyhelminthes</taxon>
        <taxon>Cestoda</taxon>
        <taxon>Eucestoda</taxon>
        <taxon>Cyclophyllidea</taxon>
        <taxon>Hymenolepididae</taxon>
        <taxon>Hymenolepis</taxon>
    </lineage>
</organism>
<feature type="transmembrane region" description="Helical" evidence="13">
    <location>
        <begin position="89"/>
        <end position="107"/>
    </location>
</feature>
<dbReference type="GO" id="GO:0006999">
    <property type="term" value="P:nuclear pore organization"/>
    <property type="evidence" value="ECO:0007669"/>
    <property type="project" value="TreeGrafter"/>
</dbReference>
<comment type="subcellular location">
    <subcellularLocation>
        <location evidence="1">Nucleus membrane</location>
        <topology evidence="1">Multi-pass membrane protein</topology>
    </subcellularLocation>
    <subcellularLocation>
        <location evidence="2">Nucleus</location>
        <location evidence="2">Nuclear pore complex</location>
    </subcellularLocation>
</comment>
<proteinExistence type="inferred from homology"/>
<dbReference type="Pfam" id="PF09531">
    <property type="entry name" value="Ndc1_Nup"/>
    <property type="match status" value="1"/>
</dbReference>
<keyword evidence="5 13" id="KW-0812">Transmembrane</keyword>
<keyword evidence="12" id="KW-0539">Nucleus</keyword>
<dbReference type="GO" id="GO:0051028">
    <property type="term" value="P:mRNA transport"/>
    <property type="evidence" value="ECO:0007669"/>
    <property type="project" value="UniProtKB-KW"/>
</dbReference>
<keyword evidence="6" id="KW-0509">mRNA transport</keyword>
<evidence type="ECO:0000256" key="13">
    <source>
        <dbReference type="SAM" id="Phobius"/>
    </source>
</evidence>
<feature type="transmembrane region" description="Helical" evidence="13">
    <location>
        <begin position="119"/>
        <end position="141"/>
    </location>
</feature>
<dbReference type="InterPro" id="IPR019049">
    <property type="entry name" value="Nucleoporin_prot_Ndc1/Nup"/>
</dbReference>
<keyword evidence="7" id="KW-0653">Protein transport</keyword>
<evidence type="ECO:0000256" key="10">
    <source>
        <dbReference type="ARBA" id="ARBA00023132"/>
    </source>
</evidence>
<evidence type="ECO:0000256" key="3">
    <source>
        <dbReference type="ARBA" id="ARBA00005760"/>
    </source>
</evidence>
<evidence type="ECO:0000313" key="15">
    <source>
        <dbReference type="Proteomes" id="UP000274504"/>
    </source>
</evidence>
<comment type="similarity">
    <text evidence="3">Belongs to the NDC1 family.</text>
</comment>
<dbReference type="GO" id="GO:0030674">
    <property type="term" value="F:protein-macromolecule adaptor activity"/>
    <property type="evidence" value="ECO:0007669"/>
    <property type="project" value="TreeGrafter"/>
</dbReference>
<evidence type="ECO:0000256" key="7">
    <source>
        <dbReference type="ARBA" id="ARBA00022927"/>
    </source>
</evidence>
<evidence type="ECO:0000256" key="5">
    <source>
        <dbReference type="ARBA" id="ARBA00022692"/>
    </source>
</evidence>
<dbReference type="GO" id="GO:0031965">
    <property type="term" value="C:nuclear membrane"/>
    <property type="evidence" value="ECO:0007669"/>
    <property type="project" value="UniProtKB-SubCell"/>
</dbReference>
<dbReference type="GO" id="GO:0070762">
    <property type="term" value="C:nuclear pore transmembrane ring"/>
    <property type="evidence" value="ECO:0007669"/>
    <property type="project" value="TreeGrafter"/>
</dbReference>
<evidence type="ECO:0000313" key="16">
    <source>
        <dbReference type="WBParaSite" id="HDID_0000836201-mRNA-1"/>
    </source>
</evidence>
<evidence type="ECO:0000256" key="1">
    <source>
        <dbReference type="ARBA" id="ARBA00004232"/>
    </source>
</evidence>
<evidence type="ECO:0000256" key="2">
    <source>
        <dbReference type="ARBA" id="ARBA00004567"/>
    </source>
</evidence>
<sequence>MLVVGMLEALSISYFLGYRHDARIPLFINFFRNYYVWTLEYGAFLGFAFAVFVISENFLTLTYENKTISHFAFFRYAILQNSARTIGRIIYFLFFYAAFHVVLLRDFRFQFLAGLNFSVLIELYFVGLFIFTTWCSALLIVETSITVNLSPIESDESHLVAVGDFLSSSNSDGLVYHLILSRLADTVSKDAKTRDQIFNITNISGKVVMWEEICTKCLATLKVFLEGLNKANKELTSHTPSFLSLPRPFNYYHVEDNSFSKRGSEQQNLSAYLSAASNRMTSTLLRLPFTRLLVREIPYASTWKLFSSGGTNRVASVWTCDESSHQTGQAVIWATEVIGILALSSYVEDRLGAVQQSLGQILSIIDEIIEAVETHFKLVGLTPPAGGLLSAKMNKYRQIAEDVSTVNENSPLPVQTYRYASDANLPWRIHTTLRWALVSCIKRFGQHLKTLQIDPKRRTKLEYLMETLDIQNEED</sequence>
<dbReference type="OrthoDB" id="67850at2759"/>
<evidence type="ECO:0000256" key="11">
    <source>
        <dbReference type="ARBA" id="ARBA00023136"/>
    </source>
</evidence>
<name>A0A0R3SSR2_HYMDI</name>
<feature type="transmembrane region" description="Helical" evidence="13">
    <location>
        <begin position="34"/>
        <end position="54"/>
    </location>
</feature>
<evidence type="ECO:0000313" key="14">
    <source>
        <dbReference type="EMBL" id="VDL60678.1"/>
    </source>
</evidence>
<evidence type="ECO:0000256" key="12">
    <source>
        <dbReference type="ARBA" id="ARBA00023242"/>
    </source>
</evidence>
<accession>A0A0R3SSR2</accession>
<keyword evidence="11 13" id="KW-0472">Membrane</keyword>
<dbReference type="STRING" id="6216.A0A0R3SSR2"/>
<reference evidence="14 15" key="2">
    <citation type="submission" date="2018-11" db="EMBL/GenBank/DDBJ databases">
        <authorList>
            <consortium name="Pathogen Informatics"/>
        </authorList>
    </citation>
    <scope>NUCLEOTIDE SEQUENCE [LARGE SCALE GENOMIC DNA]</scope>
</reference>
<evidence type="ECO:0000256" key="9">
    <source>
        <dbReference type="ARBA" id="ARBA00023010"/>
    </source>
</evidence>
<keyword evidence="8 13" id="KW-1133">Transmembrane helix</keyword>
<dbReference type="EMBL" id="UYSG01011066">
    <property type="protein sequence ID" value="VDL60678.1"/>
    <property type="molecule type" value="Genomic_DNA"/>
</dbReference>
<keyword evidence="4" id="KW-0813">Transport</keyword>
<gene>
    <name evidence="14" type="ORF">HDID_LOCUS8360</name>
</gene>
<dbReference type="PANTHER" id="PTHR13269">
    <property type="entry name" value="NUCLEOPORIN NDC1"/>
    <property type="match status" value="1"/>
</dbReference>
<evidence type="ECO:0000256" key="4">
    <source>
        <dbReference type="ARBA" id="ARBA00022448"/>
    </source>
</evidence>
<protein>
    <submittedName>
        <fullName evidence="16">Nucleoporin NDC1</fullName>
    </submittedName>
</protein>
<reference evidence="16" key="1">
    <citation type="submission" date="2017-02" db="UniProtKB">
        <authorList>
            <consortium name="WormBaseParasite"/>
        </authorList>
    </citation>
    <scope>IDENTIFICATION</scope>
</reference>
<evidence type="ECO:0000256" key="6">
    <source>
        <dbReference type="ARBA" id="ARBA00022816"/>
    </source>
</evidence>
<dbReference type="GO" id="GO:0015031">
    <property type="term" value="P:protein transport"/>
    <property type="evidence" value="ECO:0007669"/>
    <property type="project" value="UniProtKB-KW"/>
</dbReference>
<keyword evidence="10" id="KW-0906">Nuclear pore complex</keyword>
<dbReference type="WBParaSite" id="HDID_0000836201-mRNA-1">
    <property type="protein sequence ID" value="HDID_0000836201-mRNA-1"/>
    <property type="gene ID" value="HDID_0000836201"/>
</dbReference>
<keyword evidence="9" id="KW-0811">Translocation</keyword>
<evidence type="ECO:0000256" key="8">
    <source>
        <dbReference type="ARBA" id="ARBA00022989"/>
    </source>
</evidence>
<dbReference type="AlphaFoldDB" id="A0A0R3SSR2"/>